<dbReference type="EMBL" id="JACHEK010000010">
    <property type="protein sequence ID" value="MBB6146484.1"/>
    <property type="molecule type" value="Genomic_DNA"/>
</dbReference>
<keyword evidence="2" id="KW-0479">Metal-binding</keyword>
<feature type="domain" description="Rieske" evidence="5">
    <location>
        <begin position="16"/>
        <end position="112"/>
    </location>
</feature>
<keyword evidence="1" id="KW-0001">2Fe-2S</keyword>
<dbReference type="Gene3D" id="2.102.10.10">
    <property type="entry name" value="Rieske [2Fe-2S] iron-sulphur domain"/>
    <property type="match status" value="1"/>
</dbReference>
<evidence type="ECO:0000313" key="7">
    <source>
        <dbReference type="Proteomes" id="UP000538666"/>
    </source>
</evidence>
<sequence>MFSARLGVYPIFMAELVRILSTVELPGVGEAREVSCNGKMLCIANVGGSISAMDNVCPHRGGPLGEGIVENGKVVCPWHAWAFDVVTGEAEHSPNDKVAVYPVRIDGDDVLVELD</sequence>
<dbReference type="RefSeq" id="WP_231581431.1">
    <property type="nucleotide sequence ID" value="NZ_JACHEK010000010.1"/>
</dbReference>
<organism evidence="6 7">
    <name type="scientific">Silvibacterium bohemicum</name>
    <dbReference type="NCBI Taxonomy" id="1577686"/>
    <lineage>
        <taxon>Bacteria</taxon>
        <taxon>Pseudomonadati</taxon>
        <taxon>Acidobacteriota</taxon>
        <taxon>Terriglobia</taxon>
        <taxon>Terriglobales</taxon>
        <taxon>Acidobacteriaceae</taxon>
        <taxon>Silvibacterium</taxon>
    </lineage>
</organism>
<keyword evidence="6" id="KW-0560">Oxidoreductase</keyword>
<evidence type="ECO:0000259" key="5">
    <source>
        <dbReference type="PROSITE" id="PS51296"/>
    </source>
</evidence>
<keyword evidence="3" id="KW-0408">Iron</keyword>
<proteinExistence type="predicted"/>
<gene>
    <name evidence="6" type="ORF">HNQ77_004463</name>
</gene>
<evidence type="ECO:0000256" key="3">
    <source>
        <dbReference type="ARBA" id="ARBA00023004"/>
    </source>
</evidence>
<dbReference type="GO" id="GO:0106316">
    <property type="term" value="F:nitrite reductase (NADH) activity"/>
    <property type="evidence" value="ECO:0007669"/>
    <property type="project" value="UniProtKB-EC"/>
</dbReference>
<protein>
    <submittedName>
        <fullName evidence="6">Nitrite reductase (NADH) small subunit</fullName>
        <ecNumber evidence="6">1.7.1.15</ecNumber>
    </submittedName>
</protein>
<dbReference type="Proteomes" id="UP000538666">
    <property type="component" value="Unassembled WGS sequence"/>
</dbReference>
<keyword evidence="4" id="KW-0411">Iron-sulfur</keyword>
<keyword evidence="7" id="KW-1185">Reference proteome</keyword>
<dbReference type="EC" id="1.7.1.15" evidence="6"/>
<dbReference type="PROSITE" id="PS51296">
    <property type="entry name" value="RIESKE"/>
    <property type="match status" value="1"/>
</dbReference>
<evidence type="ECO:0000256" key="1">
    <source>
        <dbReference type="ARBA" id="ARBA00022714"/>
    </source>
</evidence>
<evidence type="ECO:0000256" key="4">
    <source>
        <dbReference type="ARBA" id="ARBA00023014"/>
    </source>
</evidence>
<dbReference type="Pfam" id="PF00355">
    <property type="entry name" value="Rieske"/>
    <property type="match status" value="1"/>
</dbReference>
<dbReference type="GO" id="GO:0051537">
    <property type="term" value="F:2 iron, 2 sulfur cluster binding"/>
    <property type="evidence" value="ECO:0007669"/>
    <property type="project" value="UniProtKB-KW"/>
</dbReference>
<dbReference type="InterPro" id="IPR036922">
    <property type="entry name" value="Rieske_2Fe-2S_sf"/>
</dbReference>
<dbReference type="AlphaFoldDB" id="A0A841K863"/>
<dbReference type="GO" id="GO:0046872">
    <property type="term" value="F:metal ion binding"/>
    <property type="evidence" value="ECO:0007669"/>
    <property type="project" value="UniProtKB-KW"/>
</dbReference>
<evidence type="ECO:0000256" key="2">
    <source>
        <dbReference type="ARBA" id="ARBA00022723"/>
    </source>
</evidence>
<dbReference type="PANTHER" id="PTHR21496">
    <property type="entry name" value="FERREDOXIN-RELATED"/>
    <property type="match status" value="1"/>
</dbReference>
<dbReference type="SUPFAM" id="SSF50022">
    <property type="entry name" value="ISP domain"/>
    <property type="match status" value="1"/>
</dbReference>
<comment type="caution">
    <text evidence="6">The sequence shown here is derived from an EMBL/GenBank/DDBJ whole genome shotgun (WGS) entry which is preliminary data.</text>
</comment>
<dbReference type="InterPro" id="IPR017941">
    <property type="entry name" value="Rieske_2Fe-2S"/>
</dbReference>
<accession>A0A841K863</accession>
<dbReference type="CDD" id="cd03467">
    <property type="entry name" value="Rieske"/>
    <property type="match status" value="1"/>
</dbReference>
<dbReference type="PANTHER" id="PTHR21496:SF23">
    <property type="entry name" value="3-PHENYLPROPIONATE_CINNAMIC ACID DIOXYGENASE FERREDOXIN SUBUNIT"/>
    <property type="match status" value="1"/>
</dbReference>
<name>A0A841K863_9BACT</name>
<reference evidence="6 7" key="1">
    <citation type="submission" date="2020-08" db="EMBL/GenBank/DDBJ databases">
        <title>Genomic Encyclopedia of Type Strains, Phase IV (KMG-IV): sequencing the most valuable type-strain genomes for metagenomic binning, comparative biology and taxonomic classification.</title>
        <authorList>
            <person name="Goeker M."/>
        </authorList>
    </citation>
    <scope>NUCLEOTIDE SEQUENCE [LARGE SCALE GENOMIC DNA]</scope>
    <source>
        <strain evidence="6 7">DSM 103733</strain>
    </source>
</reference>
<evidence type="ECO:0000313" key="6">
    <source>
        <dbReference type="EMBL" id="MBB6146484.1"/>
    </source>
</evidence>